<evidence type="ECO:0000256" key="1">
    <source>
        <dbReference type="ARBA" id="ARBA00022729"/>
    </source>
</evidence>
<name>A0ABT5FJA5_9GAMM</name>
<keyword evidence="1" id="KW-0732">Signal</keyword>
<evidence type="ECO:0000313" key="3">
    <source>
        <dbReference type="Proteomes" id="UP001528411"/>
    </source>
</evidence>
<reference evidence="2 3" key="1">
    <citation type="submission" date="2023-01" db="EMBL/GenBank/DDBJ databases">
        <title>Psychrosphaera sp. nov., isolated from marine algae.</title>
        <authorList>
            <person name="Bayburt H."/>
            <person name="Choi B.J."/>
            <person name="Kim J.M."/>
            <person name="Choi D.G."/>
            <person name="Jeon C.O."/>
        </authorList>
    </citation>
    <scope>NUCLEOTIDE SEQUENCE [LARGE SCALE GENOMIC DNA]</scope>
    <source>
        <strain evidence="2 3">G1-22</strain>
    </source>
</reference>
<dbReference type="SUPFAM" id="SSF69318">
    <property type="entry name" value="Integrin alpha N-terminal domain"/>
    <property type="match status" value="1"/>
</dbReference>
<evidence type="ECO:0000313" key="2">
    <source>
        <dbReference type="EMBL" id="MDC2891286.1"/>
    </source>
</evidence>
<gene>
    <name evidence="2" type="ORF">PN838_24215</name>
</gene>
<dbReference type="EMBL" id="JAQOMS010000002">
    <property type="protein sequence ID" value="MDC2891286.1"/>
    <property type="molecule type" value="Genomic_DNA"/>
</dbReference>
<dbReference type="RefSeq" id="WP_272182302.1">
    <property type="nucleotide sequence ID" value="NZ_JAQOMS010000002.1"/>
</dbReference>
<organism evidence="2 3">
    <name type="scientific">Psychrosphaera algicola</name>
    <dbReference type="NCBI Taxonomy" id="3023714"/>
    <lineage>
        <taxon>Bacteria</taxon>
        <taxon>Pseudomonadati</taxon>
        <taxon>Pseudomonadota</taxon>
        <taxon>Gammaproteobacteria</taxon>
        <taxon>Alteromonadales</taxon>
        <taxon>Pseudoalteromonadaceae</taxon>
        <taxon>Psychrosphaera</taxon>
    </lineage>
</organism>
<dbReference type="Proteomes" id="UP001528411">
    <property type="component" value="Unassembled WGS sequence"/>
</dbReference>
<dbReference type="InterPro" id="IPR013517">
    <property type="entry name" value="FG-GAP"/>
</dbReference>
<dbReference type="InterPro" id="IPR028994">
    <property type="entry name" value="Integrin_alpha_N"/>
</dbReference>
<proteinExistence type="predicted"/>
<evidence type="ECO:0008006" key="4">
    <source>
        <dbReference type="Google" id="ProtNLM"/>
    </source>
</evidence>
<accession>A0ABT5FJA5</accession>
<dbReference type="Pfam" id="PF01839">
    <property type="entry name" value="FG-GAP"/>
    <property type="match status" value="1"/>
</dbReference>
<protein>
    <recommendedName>
        <fullName evidence="4">VCBS repeat-containing protein</fullName>
    </recommendedName>
</protein>
<keyword evidence="3" id="KW-1185">Reference proteome</keyword>
<comment type="caution">
    <text evidence="2">The sequence shown here is derived from an EMBL/GenBank/DDBJ whole genome shotgun (WGS) entry which is preliminary data.</text>
</comment>
<sequence>MSAQVVDYNLDGQLDVVVGNDRGKWHLFKNQVKGREITL</sequence>